<dbReference type="EMBL" id="JACTVA010000007">
    <property type="protein sequence ID" value="MBC9206394.1"/>
    <property type="molecule type" value="Genomic_DNA"/>
</dbReference>
<comment type="catalytic activity">
    <reaction evidence="2">
        <text>2 GTP = 3',3'-c-di-GMP + 2 diphosphate</text>
        <dbReference type="Rhea" id="RHEA:24898"/>
        <dbReference type="ChEBI" id="CHEBI:33019"/>
        <dbReference type="ChEBI" id="CHEBI:37565"/>
        <dbReference type="ChEBI" id="CHEBI:58805"/>
        <dbReference type="EC" id="2.7.7.65"/>
    </reaction>
</comment>
<evidence type="ECO:0000256" key="1">
    <source>
        <dbReference type="ARBA" id="ARBA00012528"/>
    </source>
</evidence>
<keyword evidence="3" id="KW-1133">Transmembrane helix</keyword>
<gene>
    <name evidence="5" type="ORF">IBL26_06065</name>
</gene>
<reference evidence="5 6" key="1">
    <citation type="journal article" date="2013" name="Int. J. Syst. Evol. Microbiol.">
        <title>Roseomonas aerophila sp. nov., isolated from air.</title>
        <authorList>
            <person name="Kim S.J."/>
            <person name="Weon H.Y."/>
            <person name="Ahn J.H."/>
            <person name="Hong S.B."/>
            <person name="Seok S.J."/>
            <person name="Whang K.S."/>
            <person name="Kwon S.W."/>
        </authorList>
    </citation>
    <scope>NUCLEOTIDE SEQUENCE [LARGE SCALE GENOMIC DNA]</scope>
    <source>
        <strain evidence="5 6">NBRC 108923</strain>
    </source>
</reference>
<dbReference type="SMART" id="SM00267">
    <property type="entry name" value="GGDEF"/>
    <property type="match status" value="1"/>
</dbReference>
<proteinExistence type="predicted"/>
<dbReference type="EC" id="2.7.7.65" evidence="1"/>
<accession>A0ABR7RJB1</accession>
<dbReference type="PANTHER" id="PTHR45138">
    <property type="entry name" value="REGULATORY COMPONENTS OF SENSORY TRANSDUCTION SYSTEM"/>
    <property type="match status" value="1"/>
</dbReference>
<feature type="transmembrane region" description="Helical" evidence="3">
    <location>
        <begin position="52"/>
        <end position="73"/>
    </location>
</feature>
<dbReference type="Pfam" id="PF00990">
    <property type="entry name" value="GGDEF"/>
    <property type="match status" value="1"/>
</dbReference>
<dbReference type="InterPro" id="IPR000160">
    <property type="entry name" value="GGDEF_dom"/>
</dbReference>
<protein>
    <recommendedName>
        <fullName evidence="1">diguanylate cyclase</fullName>
        <ecNumber evidence="1">2.7.7.65</ecNumber>
    </recommendedName>
</protein>
<dbReference type="InterPro" id="IPR043128">
    <property type="entry name" value="Rev_trsase/Diguanyl_cyclase"/>
</dbReference>
<evidence type="ECO:0000256" key="2">
    <source>
        <dbReference type="ARBA" id="ARBA00034247"/>
    </source>
</evidence>
<keyword evidence="6" id="KW-1185">Reference proteome</keyword>
<evidence type="ECO:0000313" key="5">
    <source>
        <dbReference type="EMBL" id="MBC9206394.1"/>
    </source>
</evidence>
<keyword evidence="3" id="KW-0812">Transmembrane</keyword>
<dbReference type="InterPro" id="IPR050469">
    <property type="entry name" value="Diguanylate_Cyclase"/>
</dbReference>
<dbReference type="InterPro" id="IPR029787">
    <property type="entry name" value="Nucleotide_cyclase"/>
</dbReference>
<name>A0ABR7RJB1_9PROT</name>
<dbReference type="Gene3D" id="3.30.70.270">
    <property type="match status" value="1"/>
</dbReference>
<organism evidence="5 6">
    <name type="scientific">Teichococcus aerophilus</name>
    <dbReference type="NCBI Taxonomy" id="1224513"/>
    <lineage>
        <taxon>Bacteria</taxon>
        <taxon>Pseudomonadati</taxon>
        <taxon>Pseudomonadota</taxon>
        <taxon>Alphaproteobacteria</taxon>
        <taxon>Acetobacterales</taxon>
        <taxon>Roseomonadaceae</taxon>
        <taxon>Roseomonas</taxon>
    </lineage>
</organism>
<dbReference type="NCBIfam" id="TIGR00254">
    <property type="entry name" value="GGDEF"/>
    <property type="match status" value="1"/>
</dbReference>
<dbReference type="Proteomes" id="UP000626026">
    <property type="component" value="Unassembled WGS sequence"/>
</dbReference>
<feature type="domain" description="GGDEF" evidence="4">
    <location>
        <begin position="112"/>
        <end position="243"/>
    </location>
</feature>
<dbReference type="PANTHER" id="PTHR45138:SF9">
    <property type="entry name" value="DIGUANYLATE CYCLASE DGCM-RELATED"/>
    <property type="match status" value="1"/>
</dbReference>
<dbReference type="RefSeq" id="WP_187783572.1">
    <property type="nucleotide sequence ID" value="NZ_JACTVA010000007.1"/>
</dbReference>
<dbReference type="PROSITE" id="PS50887">
    <property type="entry name" value="GGDEF"/>
    <property type="match status" value="1"/>
</dbReference>
<evidence type="ECO:0000313" key="6">
    <source>
        <dbReference type="Proteomes" id="UP000626026"/>
    </source>
</evidence>
<evidence type="ECO:0000256" key="3">
    <source>
        <dbReference type="SAM" id="Phobius"/>
    </source>
</evidence>
<keyword evidence="3" id="KW-0472">Membrane</keyword>
<sequence>MKRIFSPVIRNRRDLARYLLLATASAIGTALLVDVAQQLIFFTDWETAIRSWVVTILVASVIALPLLGSLGYAHLNLWRAQVQLELLSRTDDLTGLPNRRAVLSAFQRHNERDTALVLIDVDHFKRINDTHGHGVGDATLQQLAGVLVEELDGLGLVGRVGGEEFAFVAWKQSSAALAQRLDRLARRLSTRPFLIDGITVPVTVSAGVALCQGRDFDTVYQEADHALYGAKNAGRNQVRLAGPASVIRSHG</sequence>
<comment type="caution">
    <text evidence="5">The sequence shown here is derived from an EMBL/GenBank/DDBJ whole genome shotgun (WGS) entry which is preliminary data.</text>
</comment>
<dbReference type="CDD" id="cd01949">
    <property type="entry name" value="GGDEF"/>
    <property type="match status" value="1"/>
</dbReference>
<evidence type="ECO:0000259" key="4">
    <source>
        <dbReference type="PROSITE" id="PS50887"/>
    </source>
</evidence>
<dbReference type="SUPFAM" id="SSF55073">
    <property type="entry name" value="Nucleotide cyclase"/>
    <property type="match status" value="1"/>
</dbReference>